<name>A0A9X3NCA6_9ACTN</name>
<organism evidence="1 2">
    <name type="scientific">Solirubrobacter phytolaccae</name>
    <dbReference type="NCBI Taxonomy" id="1404360"/>
    <lineage>
        <taxon>Bacteria</taxon>
        <taxon>Bacillati</taxon>
        <taxon>Actinomycetota</taxon>
        <taxon>Thermoleophilia</taxon>
        <taxon>Solirubrobacterales</taxon>
        <taxon>Solirubrobacteraceae</taxon>
        <taxon>Solirubrobacter</taxon>
    </lineage>
</organism>
<accession>A0A9X3NCA6</accession>
<reference evidence="1" key="1">
    <citation type="submission" date="2022-10" db="EMBL/GenBank/DDBJ databases">
        <title>The WGS of Solirubrobacter phytolaccae KCTC 29190.</title>
        <authorList>
            <person name="Jiang Z."/>
        </authorList>
    </citation>
    <scope>NUCLEOTIDE SEQUENCE</scope>
    <source>
        <strain evidence="1">KCTC 29190</strain>
    </source>
</reference>
<comment type="caution">
    <text evidence="1">The sequence shown here is derived from an EMBL/GenBank/DDBJ whole genome shotgun (WGS) entry which is preliminary data.</text>
</comment>
<proteinExistence type="predicted"/>
<sequence length="140" mass="15294">MAACQPLAFPIDPQQGVAMAIEPGPRVLLGNLGPIMRMGMNRVLIEEGCEVVGHEDRPSAIIGAAHRLRPDIVVLDLDNGSSHELAQLVRGASPETTVVLWAREEDLMEVLEPVWNTSRLVAVPIVERLRSELSGQHVHE</sequence>
<protein>
    <recommendedName>
        <fullName evidence="3">Response regulatory domain-containing protein</fullName>
    </recommendedName>
</protein>
<dbReference type="RefSeq" id="WP_270027780.1">
    <property type="nucleotide sequence ID" value="NZ_JAPDDP010000052.1"/>
</dbReference>
<dbReference type="InterPro" id="IPR011006">
    <property type="entry name" value="CheY-like_superfamily"/>
</dbReference>
<dbReference type="SUPFAM" id="SSF52172">
    <property type="entry name" value="CheY-like"/>
    <property type="match status" value="1"/>
</dbReference>
<evidence type="ECO:0000313" key="1">
    <source>
        <dbReference type="EMBL" id="MDA0183391.1"/>
    </source>
</evidence>
<dbReference type="AlphaFoldDB" id="A0A9X3NCA6"/>
<gene>
    <name evidence="1" type="ORF">OJ997_23980</name>
</gene>
<evidence type="ECO:0008006" key="3">
    <source>
        <dbReference type="Google" id="ProtNLM"/>
    </source>
</evidence>
<keyword evidence="2" id="KW-1185">Reference proteome</keyword>
<dbReference type="Proteomes" id="UP001147653">
    <property type="component" value="Unassembled WGS sequence"/>
</dbReference>
<dbReference type="EMBL" id="JAPDDP010000052">
    <property type="protein sequence ID" value="MDA0183391.1"/>
    <property type="molecule type" value="Genomic_DNA"/>
</dbReference>
<evidence type="ECO:0000313" key="2">
    <source>
        <dbReference type="Proteomes" id="UP001147653"/>
    </source>
</evidence>